<evidence type="ECO:0000256" key="7">
    <source>
        <dbReference type="SAM" id="Phobius"/>
    </source>
</evidence>
<keyword evidence="5 7" id="KW-1133">Transmembrane helix</keyword>
<dbReference type="Pfam" id="PF04403">
    <property type="entry name" value="PqiA"/>
    <property type="match status" value="1"/>
</dbReference>
<evidence type="ECO:0000256" key="1">
    <source>
        <dbReference type="ARBA" id="ARBA00004533"/>
    </source>
</evidence>
<name>A0A1I0CVN3_THASX</name>
<dbReference type="RefSeq" id="WP_093328696.1">
    <property type="nucleotide sequence ID" value="NZ_AP027363.1"/>
</dbReference>
<reference evidence="8 9" key="1">
    <citation type="submission" date="2016-10" db="EMBL/GenBank/DDBJ databases">
        <authorList>
            <person name="de Groot N.N."/>
        </authorList>
    </citation>
    <scope>NUCLEOTIDE SEQUENCE [LARGE SCALE GENOMIC DNA]</scope>
    <source>
        <strain evidence="8 9">DSM 19706</strain>
    </source>
</reference>
<dbReference type="PANTHER" id="PTHR30462">
    <property type="entry name" value="INTERMEMBRANE TRANSPORT PROTEIN PQIB-RELATED"/>
    <property type="match status" value="1"/>
</dbReference>
<feature type="transmembrane region" description="Helical" evidence="7">
    <location>
        <begin position="51"/>
        <end position="72"/>
    </location>
</feature>
<dbReference type="OrthoDB" id="9800207at2"/>
<keyword evidence="6 7" id="KW-0472">Membrane</keyword>
<dbReference type="STRING" id="349064.SAMN05660429_01348"/>
<evidence type="ECO:0000256" key="4">
    <source>
        <dbReference type="ARBA" id="ARBA00022692"/>
    </source>
</evidence>
<keyword evidence="4 7" id="KW-0812">Transmembrane</keyword>
<dbReference type="EMBL" id="FOHK01000005">
    <property type="protein sequence ID" value="SET23812.1"/>
    <property type="molecule type" value="Genomic_DNA"/>
</dbReference>
<sequence>MSSHVRTAKQHGLGNCPKCLKLNRMMGAKQKCTRCGAYFYIRKPKAMQYTLAWTIAAIVTLFPANLLPMMVFNKVGSGDPSNIMGGIIKLVEMGMLPIAIVVFIASFVVPIAKITGLLILVFTAKYKTKVQPKTRAKIYEIVEFLGPWSMLDVFVVALMVAVVNLGFVTSIEAGAGSTYFTLAVIFTMFASQSFEPRSIWDEEEYDRAG</sequence>
<comment type="subcellular location">
    <subcellularLocation>
        <location evidence="1">Cell inner membrane</location>
    </subcellularLocation>
</comment>
<dbReference type="Proteomes" id="UP000199308">
    <property type="component" value="Unassembled WGS sequence"/>
</dbReference>
<accession>A0A1I0CVN3</accession>
<organism evidence="8 9">
    <name type="scientific">Thalassotalea agarivorans</name>
    <name type="common">Thalassomonas agarivorans</name>
    <dbReference type="NCBI Taxonomy" id="349064"/>
    <lineage>
        <taxon>Bacteria</taxon>
        <taxon>Pseudomonadati</taxon>
        <taxon>Pseudomonadota</taxon>
        <taxon>Gammaproteobacteria</taxon>
        <taxon>Alteromonadales</taxon>
        <taxon>Colwelliaceae</taxon>
        <taxon>Thalassotalea</taxon>
    </lineage>
</organism>
<evidence type="ECO:0000256" key="5">
    <source>
        <dbReference type="ARBA" id="ARBA00022989"/>
    </source>
</evidence>
<evidence type="ECO:0000256" key="6">
    <source>
        <dbReference type="ARBA" id="ARBA00023136"/>
    </source>
</evidence>
<protein>
    <submittedName>
        <fullName evidence="8">Paraquat-inducible protein A</fullName>
    </submittedName>
</protein>
<keyword evidence="2" id="KW-1003">Cell membrane</keyword>
<feature type="transmembrane region" description="Helical" evidence="7">
    <location>
        <begin position="98"/>
        <end position="123"/>
    </location>
</feature>
<dbReference type="PANTHER" id="PTHR30462:SF3">
    <property type="entry name" value="INTERMEMBRANE TRANSPORT PROTEIN PQIA"/>
    <property type="match status" value="1"/>
</dbReference>
<dbReference type="InterPro" id="IPR051800">
    <property type="entry name" value="PqiA-PqiB_transport"/>
</dbReference>
<dbReference type="AlphaFoldDB" id="A0A1I0CVN3"/>
<keyword evidence="9" id="KW-1185">Reference proteome</keyword>
<feature type="transmembrane region" description="Helical" evidence="7">
    <location>
        <begin position="144"/>
        <end position="167"/>
    </location>
</feature>
<feature type="transmembrane region" description="Helical" evidence="7">
    <location>
        <begin position="173"/>
        <end position="190"/>
    </location>
</feature>
<proteinExistence type="predicted"/>
<evidence type="ECO:0000313" key="8">
    <source>
        <dbReference type="EMBL" id="SET23812.1"/>
    </source>
</evidence>
<evidence type="ECO:0000313" key="9">
    <source>
        <dbReference type="Proteomes" id="UP000199308"/>
    </source>
</evidence>
<evidence type="ECO:0000256" key="2">
    <source>
        <dbReference type="ARBA" id="ARBA00022475"/>
    </source>
</evidence>
<gene>
    <name evidence="8" type="ORF">SAMN05660429_01348</name>
</gene>
<keyword evidence="3" id="KW-0997">Cell inner membrane</keyword>
<evidence type="ECO:0000256" key="3">
    <source>
        <dbReference type="ARBA" id="ARBA00022519"/>
    </source>
</evidence>
<dbReference type="GO" id="GO:0005886">
    <property type="term" value="C:plasma membrane"/>
    <property type="evidence" value="ECO:0007669"/>
    <property type="project" value="UniProtKB-SubCell"/>
</dbReference>
<dbReference type="InterPro" id="IPR007498">
    <property type="entry name" value="PqiA-like"/>
</dbReference>